<dbReference type="InterPro" id="IPR051910">
    <property type="entry name" value="ComF/GntX_DNA_util-trans"/>
</dbReference>
<gene>
    <name evidence="2" type="ORF">DGMP_39740</name>
</gene>
<organism evidence="2 3">
    <name type="scientific">Desulfomarina profundi</name>
    <dbReference type="NCBI Taxonomy" id="2772557"/>
    <lineage>
        <taxon>Bacteria</taxon>
        <taxon>Pseudomonadati</taxon>
        <taxon>Thermodesulfobacteriota</taxon>
        <taxon>Desulfobulbia</taxon>
        <taxon>Desulfobulbales</taxon>
        <taxon>Desulfobulbaceae</taxon>
        <taxon>Desulfomarina</taxon>
    </lineage>
</organism>
<feature type="domain" description="Phosphoribosyltransferase" evidence="1">
    <location>
        <begin position="43"/>
        <end position="133"/>
    </location>
</feature>
<name>A0A8D5FXL5_9BACT</name>
<proteinExistence type="predicted"/>
<dbReference type="KEGG" id="dbk:DGMP_39740"/>
<dbReference type="CDD" id="cd06223">
    <property type="entry name" value="PRTases_typeI"/>
    <property type="match status" value="1"/>
</dbReference>
<keyword evidence="3" id="KW-1185">Reference proteome</keyword>
<sequence>MPGIADIVSCYDMSEFEQCDYAVPVPLHIKRLRRRGLNQSMLLADLFFKETADCTVRSDILVRKYHTVSQTSLGGEARRKNLVNAFVCRNGEDVPGKRICLVDDVFTTGTTVAECSKTLLKYGAKEVRILTFARA</sequence>
<accession>A0A8D5FXL5</accession>
<dbReference type="PANTHER" id="PTHR47505">
    <property type="entry name" value="DNA UTILIZATION PROTEIN YHGH"/>
    <property type="match status" value="1"/>
</dbReference>
<dbReference type="InterPro" id="IPR000836">
    <property type="entry name" value="PRTase_dom"/>
</dbReference>
<evidence type="ECO:0000259" key="1">
    <source>
        <dbReference type="Pfam" id="PF00156"/>
    </source>
</evidence>
<dbReference type="Proteomes" id="UP000826725">
    <property type="component" value="Chromosome"/>
</dbReference>
<dbReference type="PANTHER" id="PTHR47505:SF1">
    <property type="entry name" value="DNA UTILIZATION PROTEIN YHGH"/>
    <property type="match status" value="1"/>
</dbReference>
<evidence type="ECO:0000313" key="3">
    <source>
        <dbReference type="Proteomes" id="UP000826725"/>
    </source>
</evidence>
<protein>
    <recommendedName>
        <fullName evidence="1">Phosphoribosyltransferase domain-containing protein</fullName>
    </recommendedName>
</protein>
<reference evidence="2" key="1">
    <citation type="submission" date="2020-09" db="EMBL/GenBank/DDBJ databases">
        <title>Desulfogranum mesoprofundum gen. nov., sp. nov., a novel mesophilic, sulfate-reducing chemolithoautotroph isolated from a deep-sea hydrothermal vent chimney in the Suiyo Seamount.</title>
        <authorList>
            <person name="Hashimoto Y."/>
            <person name="Nakagawa S."/>
        </authorList>
    </citation>
    <scope>NUCLEOTIDE SEQUENCE</scope>
    <source>
        <strain evidence="2">KT2</strain>
    </source>
</reference>
<evidence type="ECO:0000313" key="2">
    <source>
        <dbReference type="EMBL" id="BCL63281.1"/>
    </source>
</evidence>
<dbReference type="EMBL" id="AP024086">
    <property type="protein sequence ID" value="BCL63281.1"/>
    <property type="molecule type" value="Genomic_DNA"/>
</dbReference>
<dbReference type="Pfam" id="PF00156">
    <property type="entry name" value="Pribosyltran"/>
    <property type="match status" value="1"/>
</dbReference>
<dbReference type="AlphaFoldDB" id="A0A8D5FXL5"/>